<evidence type="ECO:0000256" key="1">
    <source>
        <dbReference type="ARBA" id="ARBA00001933"/>
    </source>
</evidence>
<keyword evidence="2 6" id="KW-0032">Aminotransferase</keyword>
<dbReference type="CDD" id="cd00609">
    <property type="entry name" value="AAT_like"/>
    <property type="match status" value="1"/>
</dbReference>
<dbReference type="GO" id="GO:0008483">
    <property type="term" value="F:transaminase activity"/>
    <property type="evidence" value="ECO:0007669"/>
    <property type="project" value="UniProtKB-KW"/>
</dbReference>
<gene>
    <name evidence="6" type="ORF">GCM10011506_27750</name>
</gene>
<dbReference type="InterPro" id="IPR015421">
    <property type="entry name" value="PyrdxlP-dep_Trfase_major"/>
</dbReference>
<evidence type="ECO:0000256" key="3">
    <source>
        <dbReference type="ARBA" id="ARBA00022679"/>
    </source>
</evidence>
<feature type="domain" description="Aminotransferase class I/classII large" evidence="5">
    <location>
        <begin position="7"/>
        <end position="356"/>
    </location>
</feature>
<evidence type="ECO:0000256" key="2">
    <source>
        <dbReference type="ARBA" id="ARBA00022576"/>
    </source>
</evidence>
<dbReference type="EMBL" id="BMEC01000009">
    <property type="protein sequence ID" value="GGC40650.1"/>
    <property type="molecule type" value="Genomic_DNA"/>
</dbReference>
<evidence type="ECO:0000313" key="6">
    <source>
        <dbReference type="EMBL" id="GGC40650.1"/>
    </source>
</evidence>
<dbReference type="PANTHER" id="PTHR43807">
    <property type="entry name" value="FI04487P"/>
    <property type="match status" value="1"/>
</dbReference>
<proteinExistence type="predicted"/>
<sequence length="361" mass="40465">MATENNALNLSQGFPEFPVSQELIDLVYRNMQIGHNQYAPMPGLPILREAIAGKIQHIGGVAINADSEITVTVGAAEAIFSSIMALVGKGDEVIVLEPAYDCYIPAIELAGATPVPIPLNQPDFSPNWQLIRESITSNTKMLMINYPHNPSGAILKPEDIVELKQLLEDYPELMLLSDEVYEHIIFDGKEHLSVLKDVFLASRSVVVYSFGKTFHATGWKIGYVVAPEAIMHEIRKVHQYNCFTVNTPTQFAIAEYLQNENNYLSLNDMYEKKRDFFANAVSASKFKVVPSYGTYFQILSYDEVSDLPDMEFAEKLTREYGLASIPVSAFYSNKKDDHLLRFCFAKGEDTLQKAADILCRI</sequence>
<dbReference type="InterPro" id="IPR015422">
    <property type="entry name" value="PyrdxlP-dep_Trfase_small"/>
</dbReference>
<reference evidence="7" key="1">
    <citation type="journal article" date="2019" name="Int. J. Syst. Evol. Microbiol.">
        <title>The Global Catalogue of Microorganisms (GCM) 10K type strain sequencing project: providing services to taxonomists for standard genome sequencing and annotation.</title>
        <authorList>
            <consortium name="The Broad Institute Genomics Platform"/>
            <consortium name="The Broad Institute Genome Sequencing Center for Infectious Disease"/>
            <person name="Wu L."/>
            <person name="Ma J."/>
        </authorList>
    </citation>
    <scope>NUCLEOTIDE SEQUENCE [LARGE SCALE GENOMIC DNA]</scope>
    <source>
        <strain evidence="7">CGMCC 1.10832</strain>
    </source>
</reference>
<dbReference type="Gene3D" id="3.90.1150.10">
    <property type="entry name" value="Aspartate Aminotransferase, domain 1"/>
    <property type="match status" value="1"/>
</dbReference>
<accession>A0ABQ1MLM2</accession>
<dbReference type="Gene3D" id="3.40.640.10">
    <property type="entry name" value="Type I PLP-dependent aspartate aminotransferase-like (Major domain)"/>
    <property type="match status" value="1"/>
</dbReference>
<dbReference type="InterPro" id="IPR015424">
    <property type="entry name" value="PyrdxlP-dep_Trfase"/>
</dbReference>
<comment type="caution">
    <text evidence="6">The sequence shown here is derived from an EMBL/GenBank/DDBJ whole genome shotgun (WGS) entry which is preliminary data.</text>
</comment>
<keyword evidence="4" id="KW-0663">Pyridoxal phosphate</keyword>
<dbReference type="PANTHER" id="PTHR43807:SF20">
    <property type="entry name" value="FI04487P"/>
    <property type="match status" value="1"/>
</dbReference>
<comment type="cofactor">
    <cofactor evidence="1">
        <name>pyridoxal 5'-phosphate</name>
        <dbReference type="ChEBI" id="CHEBI:597326"/>
    </cofactor>
</comment>
<name>A0ABQ1MLM2_9BACT</name>
<keyword evidence="7" id="KW-1185">Reference proteome</keyword>
<dbReference type="InterPro" id="IPR051326">
    <property type="entry name" value="Kynurenine-oxoglutarate_AT"/>
</dbReference>
<dbReference type="NCBIfam" id="NF006569">
    <property type="entry name" value="PRK09082.1"/>
    <property type="match status" value="1"/>
</dbReference>
<dbReference type="SUPFAM" id="SSF53383">
    <property type="entry name" value="PLP-dependent transferases"/>
    <property type="match status" value="1"/>
</dbReference>
<evidence type="ECO:0000313" key="7">
    <source>
        <dbReference type="Proteomes" id="UP000636010"/>
    </source>
</evidence>
<dbReference type="Proteomes" id="UP000636010">
    <property type="component" value="Unassembled WGS sequence"/>
</dbReference>
<dbReference type="InterPro" id="IPR004839">
    <property type="entry name" value="Aminotransferase_I/II_large"/>
</dbReference>
<organism evidence="6 7">
    <name type="scientific">Marivirga lumbricoides</name>
    <dbReference type="NCBI Taxonomy" id="1046115"/>
    <lineage>
        <taxon>Bacteria</taxon>
        <taxon>Pseudomonadati</taxon>
        <taxon>Bacteroidota</taxon>
        <taxon>Cytophagia</taxon>
        <taxon>Cytophagales</taxon>
        <taxon>Marivirgaceae</taxon>
        <taxon>Marivirga</taxon>
    </lineage>
</organism>
<dbReference type="Pfam" id="PF00155">
    <property type="entry name" value="Aminotran_1_2"/>
    <property type="match status" value="1"/>
</dbReference>
<evidence type="ECO:0000259" key="5">
    <source>
        <dbReference type="Pfam" id="PF00155"/>
    </source>
</evidence>
<evidence type="ECO:0000256" key="4">
    <source>
        <dbReference type="ARBA" id="ARBA00022898"/>
    </source>
</evidence>
<protein>
    <submittedName>
        <fullName evidence="6">Aminotransferase</fullName>
    </submittedName>
</protein>
<keyword evidence="3" id="KW-0808">Transferase</keyword>